<protein>
    <submittedName>
        <fullName evidence="10">Uncharacterized protein</fullName>
    </submittedName>
</protein>
<keyword evidence="11" id="KW-1185">Reference proteome</keyword>
<name>A0AAV1INL1_9CHLO</name>
<feature type="transmembrane region" description="Helical" evidence="9">
    <location>
        <begin position="589"/>
        <end position="610"/>
    </location>
</feature>
<dbReference type="InterPro" id="IPR001734">
    <property type="entry name" value="Na/solute_symporter"/>
</dbReference>
<evidence type="ECO:0000256" key="4">
    <source>
        <dbReference type="ARBA" id="ARBA00022692"/>
    </source>
</evidence>
<dbReference type="CDD" id="cd11476">
    <property type="entry name" value="SLC5sbd_DUR3"/>
    <property type="match status" value="1"/>
</dbReference>
<feature type="transmembrane region" description="Helical" evidence="9">
    <location>
        <begin position="124"/>
        <end position="142"/>
    </location>
</feature>
<dbReference type="PANTHER" id="PTHR46154">
    <property type="match status" value="1"/>
</dbReference>
<proteinExistence type="inferred from homology"/>
<feature type="transmembrane region" description="Helical" evidence="9">
    <location>
        <begin position="424"/>
        <end position="447"/>
    </location>
</feature>
<dbReference type="PANTHER" id="PTHR46154:SF4">
    <property type="entry name" value="UREA ACTIVE TRANSPORTER"/>
    <property type="match status" value="1"/>
</dbReference>
<dbReference type="GO" id="GO:0005886">
    <property type="term" value="C:plasma membrane"/>
    <property type="evidence" value="ECO:0007669"/>
    <property type="project" value="TreeGrafter"/>
</dbReference>
<feature type="transmembrane region" description="Helical" evidence="9">
    <location>
        <begin position="288"/>
        <end position="305"/>
    </location>
</feature>
<dbReference type="PROSITE" id="PS50283">
    <property type="entry name" value="NA_SOLUT_SYMP_3"/>
    <property type="match status" value="1"/>
</dbReference>
<dbReference type="InterPro" id="IPR031155">
    <property type="entry name" value="DUR"/>
</dbReference>
<keyword evidence="5 9" id="KW-1133">Transmembrane helix</keyword>
<feature type="transmembrane region" description="Helical" evidence="9">
    <location>
        <begin position="228"/>
        <end position="248"/>
    </location>
</feature>
<feature type="transmembrane region" description="Helical" evidence="9">
    <location>
        <begin position="453"/>
        <end position="473"/>
    </location>
</feature>
<feature type="transmembrane region" description="Helical" evidence="9">
    <location>
        <begin position="46"/>
        <end position="69"/>
    </location>
</feature>
<comment type="caution">
    <text evidence="10">The sequence shown here is derived from an EMBL/GenBank/DDBJ whole genome shotgun (WGS) entry which is preliminary data.</text>
</comment>
<feature type="transmembrane region" description="Helical" evidence="9">
    <location>
        <begin position="201"/>
        <end position="221"/>
    </location>
</feature>
<evidence type="ECO:0000256" key="1">
    <source>
        <dbReference type="ARBA" id="ARBA00004141"/>
    </source>
</evidence>
<evidence type="ECO:0000256" key="8">
    <source>
        <dbReference type="SAM" id="MobiDB-lite"/>
    </source>
</evidence>
<feature type="transmembrane region" description="Helical" evidence="9">
    <location>
        <begin position="622"/>
        <end position="644"/>
    </location>
</feature>
<feature type="compositionally biased region" description="Low complexity" evidence="8">
    <location>
        <begin position="669"/>
        <end position="679"/>
    </location>
</feature>
<sequence length="704" mass="75241">MAAPAPPAPGSLNSSAVNIFSGQDPSLHQYDGATSFFSGDYILPQAAGWVVILCFGALFALLAILLVWIDVKFSGVIYNSEQFSTAGRDIGTGLLAVDIVSHWTWASILLQCVSYGYFYGATGPYWICSGAMCVWLFAVVALELKYRAPHAHTMLECVEVRWGTAAHIVFFIFAVVTNLLVSTSMLQGCVAVVNALTGVNIYAMAFIIPISTMVYATVGGLKATFTTSYMHTVIIFVVCLIFMFVAFLPNSLLGGIDDIHDRLVQMALYYPVADQKDGSYMTITSDSGIQFMFIFFLSGLSQMLVDQSFWQSAIAAKPTAAARGYFLASFLFMAIVFSLPICLGLSALALDLPLSQTEALEGLVAPASAFVLLGQAGPVLIIIICFMAVTSSGASEMVAISSLFTFDVYRRYINPKALGPRLIWVSRIGVVVWSIIMGIAMTVVQAANININWLINSIGVFVGGAVPPLIFVLTWRRCNGAFATSGAVLGSACGIAAWLAYARLGFGEVTIATTGQNLPLLTGNVVSLGLSLLITIAGSLICPGKHFDWTNLNRITKTEDTVTRPGAIDPSAVDTTEDQAIIGKARKKLWVLTVVGYLALFILWPCLMAPAGGTWSVSYFRFYVVLAFVVIIIASIIGIFLPLYEARGITRKVLTGSTFKGYIERSFGGSRGAKSGSAGPTADPGDAKAVGDGVKDASYNTLKA</sequence>
<feature type="transmembrane region" description="Helical" evidence="9">
    <location>
        <begin position="325"/>
        <end position="349"/>
    </location>
</feature>
<dbReference type="EMBL" id="CAUYUE010000017">
    <property type="protein sequence ID" value="CAK0787648.1"/>
    <property type="molecule type" value="Genomic_DNA"/>
</dbReference>
<evidence type="ECO:0000313" key="11">
    <source>
        <dbReference type="Proteomes" id="UP001314263"/>
    </source>
</evidence>
<feature type="region of interest" description="Disordered" evidence="8">
    <location>
        <begin position="669"/>
        <end position="691"/>
    </location>
</feature>
<keyword evidence="3" id="KW-0813">Transport</keyword>
<dbReference type="Pfam" id="PF00474">
    <property type="entry name" value="SSF"/>
    <property type="match status" value="1"/>
</dbReference>
<evidence type="ECO:0000256" key="6">
    <source>
        <dbReference type="ARBA" id="ARBA00023136"/>
    </source>
</evidence>
<feature type="transmembrane region" description="Helical" evidence="9">
    <location>
        <begin position="162"/>
        <end position="181"/>
    </location>
</feature>
<comment type="similarity">
    <text evidence="2 7">Belongs to the sodium:solute symporter (SSF) (TC 2.A.21) family.</text>
</comment>
<evidence type="ECO:0000256" key="5">
    <source>
        <dbReference type="ARBA" id="ARBA00022989"/>
    </source>
</evidence>
<dbReference type="Proteomes" id="UP001314263">
    <property type="component" value="Unassembled WGS sequence"/>
</dbReference>
<evidence type="ECO:0000256" key="7">
    <source>
        <dbReference type="RuleBase" id="RU362091"/>
    </source>
</evidence>
<dbReference type="Gene3D" id="1.20.1730.10">
    <property type="entry name" value="Sodium/glucose cotransporter"/>
    <property type="match status" value="1"/>
</dbReference>
<keyword evidence="4 9" id="KW-0812">Transmembrane</keyword>
<evidence type="ECO:0000256" key="9">
    <source>
        <dbReference type="SAM" id="Phobius"/>
    </source>
</evidence>
<feature type="transmembrane region" description="Helical" evidence="9">
    <location>
        <begin position="480"/>
        <end position="501"/>
    </location>
</feature>
<accession>A0AAV1INL1</accession>
<evidence type="ECO:0000256" key="3">
    <source>
        <dbReference type="ARBA" id="ARBA00022448"/>
    </source>
</evidence>
<organism evidence="10 11">
    <name type="scientific">Coccomyxa viridis</name>
    <dbReference type="NCBI Taxonomy" id="1274662"/>
    <lineage>
        <taxon>Eukaryota</taxon>
        <taxon>Viridiplantae</taxon>
        <taxon>Chlorophyta</taxon>
        <taxon>core chlorophytes</taxon>
        <taxon>Trebouxiophyceae</taxon>
        <taxon>Trebouxiophyceae incertae sedis</taxon>
        <taxon>Coccomyxaceae</taxon>
        <taxon>Coccomyxa</taxon>
    </lineage>
</organism>
<gene>
    <name evidence="10" type="ORF">CVIRNUC_010870</name>
</gene>
<feature type="transmembrane region" description="Helical" evidence="9">
    <location>
        <begin position="521"/>
        <end position="542"/>
    </location>
</feature>
<dbReference type="InterPro" id="IPR038377">
    <property type="entry name" value="Na/Glc_symporter_sf"/>
</dbReference>
<comment type="subcellular location">
    <subcellularLocation>
        <location evidence="1">Membrane</location>
        <topology evidence="1">Multi-pass membrane protein</topology>
    </subcellularLocation>
</comment>
<reference evidence="10 11" key="1">
    <citation type="submission" date="2023-10" db="EMBL/GenBank/DDBJ databases">
        <authorList>
            <person name="Maclean D."/>
            <person name="Macfadyen A."/>
        </authorList>
    </citation>
    <scope>NUCLEOTIDE SEQUENCE [LARGE SCALE GENOMIC DNA]</scope>
</reference>
<dbReference type="GO" id="GO:0015204">
    <property type="term" value="F:urea transmembrane transporter activity"/>
    <property type="evidence" value="ECO:0007669"/>
    <property type="project" value="InterPro"/>
</dbReference>
<evidence type="ECO:0000256" key="2">
    <source>
        <dbReference type="ARBA" id="ARBA00006434"/>
    </source>
</evidence>
<evidence type="ECO:0000313" key="10">
    <source>
        <dbReference type="EMBL" id="CAK0787648.1"/>
    </source>
</evidence>
<dbReference type="AlphaFoldDB" id="A0AAV1INL1"/>
<keyword evidence="6 9" id="KW-0472">Membrane</keyword>
<feature type="transmembrane region" description="Helical" evidence="9">
    <location>
        <begin position="90"/>
        <end position="118"/>
    </location>
</feature>